<dbReference type="InterPro" id="IPR000073">
    <property type="entry name" value="AB_hydrolase_1"/>
</dbReference>
<dbReference type="GO" id="GO:0016787">
    <property type="term" value="F:hydrolase activity"/>
    <property type="evidence" value="ECO:0007669"/>
    <property type="project" value="UniProtKB-KW"/>
</dbReference>
<feature type="domain" description="AB hydrolase-1" evidence="1">
    <location>
        <begin position="28"/>
        <end position="125"/>
    </location>
</feature>
<dbReference type="OrthoDB" id="252464at2"/>
<dbReference type="PANTHER" id="PTHR43798">
    <property type="entry name" value="MONOACYLGLYCEROL LIPASE"/>
    <property type="match status" value="1"/>
</dbReference>
<sequence>MAQHKIKLSNGLEMSYLDEGSATAEQAPVVLLHGYCGSSAYWEKFIPMISEDYRVIAPDLRGHGNSSAPQGAYSMEIMAEDIRLLLEELELNKVHLLGHSLGGYITLAFAETHSDSLKSFGLIHSTGYPDTPEGKAGRGKAISTIREQGLEVFMDGLAPKLFAPSHRQSGLDAVDTVKNIGLGTEPHAAAAAAEGMRDRPDRTAVIADTNLRVLLVAGGEDGVIPPEKTFSSTGNHITQARLESAGHMSMLETPRQLAAVVKEFLRTV</sequence>
<dbReference type="KEGG" id="pswu:SY83_00985"/>
<gene>
    <name evidence="2" type="ORF">SY83_00985</name>
</gene>
<dbReference type="GO" id="GO:0016020">
    <property type="term" value="C:membrane"/>
    <property type="evidence" value="ECO:0007669"/>
    <property type="project" value="TreeGrafter"/>
</dbReference>
<dbReference type="Pfam" id="PF00561">
    <property type="entry name" value="Abhydrolase_1"/>
    <property type="match status" value="1"/>
</dbReference>
<dbReference type="PRINTS" id="PR00111">
    <property type="entry name" value="ABHYDROLASE"/>
</dbReference>
<dbReference type="AlphaFoldDB" id="A0A172TE23"/>
<evidence type="ECO:0000313" key="3">
    <source>
        <dbReference type="Proteomes" id="UP000076927"/>
    </source>
</evidence>
<organism evidence="2 3">
    <name type="scientific">Paenibacillus swuensis</name>
    <dbReference type="NCBI Taxonomy" id="1178515"/>
    <lineage>
        <taxon>Bacteria</taxon>
        <taxon>Bacillati</taxon>
        <taxon>Bacillota</taxon>
        <taxon>Bacilli</taxon>
        <taxon>Bacillales</taxon>
        <taxon>Paenibacillaceae</taxon>
        <taxon>Paenibacillus</taxon>
    </lineage>
</organism>
<protein>
    <submittedName>
        <fullName evidence="2">Alpha/beta hydrolase</fullName>
    </submittedName>
</protein>
<name>A0A172TE23_9BACL</name>
<proteinExistence type="predicted"/>
<dbReference type="Gene3D" id="3.40.50.1820">
    <property type="entry name" value="alpha/beta hydrolase"/>
    <property type="match status" value="1"/>
</dbReference>
<dbReference type="InterPro" id="IPR050266">
    <property type="entry name" value="AB_hydrolase_sf"/>
</dbReference>
<dbReference type="PANTHER" id="PTHR43798:SF33">
    <property type="entry name" value="HYDROLASE, PUTATIVE (AFU_ORTHOLOGUE AFUA_2G14860)-RELATED"/>
    <property type="match status" value="1"/>
</dbReference>
<dbReference type="Proteomes" id="UP000076927">
    <property type="component" value="Chromosome"/>
</dbReference>
<dbReference type="SUPFAM" id="SSF53474">
    <property type="entry name" value="alpha/beta-Hydrolases"/>
    <property type="match status" value="1"/>
</dbReference>
<evidence type="ECO:0000259" key="1">
    <source>
        <dbReference type="Pfam" id="PF00561"/>
    </source>
</evidence>
<dbReference type="STRING" id="1178515.SY83_00985"/>
<reference evidence="2 3" key="1">
    <citation type="submission" date="2015-01" db="EMBL/GenBank/DDBJ databases">
        <title>Paenibacillus swuensis/DY6/whole genome sequencing.</title>
        <authorList>
            <person name="Kim M.K."/>
            <person name="Srinivasan S."/>
            <person name="Lee J.-J."/>
        </authorList>
    </citation>
    <scope>NUCLEOTIDE SEQUENCE [LARGE SCALE GENOMIC DNA]</scope>
    <source>
        <strain evidence="2 3">DY6</strain>
    </source>
</reference>
<dbReference type="InterPro" id="IPR029058">
    <property type="entry name" value="AB_hydrolase_fold"/>
</dbReference>
<dbReference type="EMBL" id="CP011388">
    <property type="protein sequence ID" value="ANE45147.1"/>
    <property type="molecule type" value="Genomic_DNA"/>
</dbReference>
<dbReference type="PATRIC" id="fig|1178515.4.peg.169"/>
<keyword evidence="3" id="KW-1185">Reference proteome</keyword>
<evidence type="ECO:0000313" key="2">
    <source>
        <dbReference type="EMBL" id="ANE45147.1"/>
    </source>
</evidence>
<dbReference type="RefSeq" id="WP_068603429.1">
    <property type="nucleotide sequence ID" value="NZ_CP011388.1"/>
</dbReference>
<accession>A0A172TE23</accession>
<keyword evidence="2" id="KW-0378">Hydrolase</keyword>